<protein>
    <submittedName>
        <fullName evidence="1">Uncharacterized protein</fullName>
    </submittedName>
</protein>
<gene>
    <name evidence="1" type="ORF">RHMOL_Rhmol13G0113700</name>
</gene>
<evidence type="ECO:0000313" key="1">
    <source>
        <dbReference type="EMBL" id="KAI8523976.1"/>
    </source>
</evidence>
<keyword evidence="2" id="KW-1185">Reference proteome</keyword>
<reference evidence="1" key="1">
    <citation type="submission" date="2022-02" db="EMBL/GenBank/DDBJ databases">
        <title>Plant Genome Project.</title>
        <authorList>
            <person name="Zhang R.-G."/>
        </authorList>
    </citation>
    <scope>NUCLEOTIDE SEQUENCE</scope>
    <source>
        <strain evidence="1">AT1</strain>
    </source>
</reference>
<name>A0ACC0L5G8_RHOML</name>
<evidence type="ECO:0000313" key="2">
    <source>
        <dbReference type="Proteomes" id="UP001062846"/>
    </source>
</evidence>
<organism evidence="1 2">
    <name type="scientific">Rhododendron molle</name>
    <name type="common">Chinese azalea</name>
    <name type="synonym">Azalea mollis</name>
    <dbReference type="NCBI Taxonomy" id="49168"/>
    <lineage>
        <taxon>Eukaryota</taxon>
        <taxon>Viridiplantae</taxon>
        <taxon>Streptophyta</taxon>
        <taxon>Embryophyta</taxon>
        <taxon>Tracheophyta</taxon>
        <taxon>Spermatophyta</taxon>
        <taxon>Magnoliopsida</taxon>
        <taxon>eudicotyledons</taxon>
        <taxon>Gunneridae</taxon>
        <taxon>Pentapetalae</taxon>
        <taxon>asterids</taxon>
        <taxon>Ericales</taxon>
        <taxon>Ericaceae</taxon>
        <taxon>Ericoideae</taxon>
        <taxon>Rhodoreae</taxon>
        <taxon>Rhododendron</taxon>
    </lineage>
</organism>
<dbReference type="EMBL" id="CM046400">
    <property type="protein sequence ID" value="KAI8523976.1"/>
    <property type="molecule type" value="Genomic_DNA"/>
</dbReference>
<sequence length="561" mass="62510">MEFDDDELHTILIEQSRELPAAMIFESDLDLSFQIQMQEALKASAALHHSSSDDDDETPPQFQLPNDHVSFASLLAEDIARYERERSDRKHAEAETLRMRDDLGRRIHDQAFARDLSLIPDPVWATTGDQFVRPYGQGSSSSSSSCSAAVPNAEPLRLYFKGLLREETATGKTTSAGVGIAICDMRDDRVLEMRKPLVCGGDIVSPEAVEVKALILGLEAAVSLGIKRLTVFCADRSLHQYVTGKSIPQQGNIATLVGQVTLLQRKFSYCGQVLVRQNDIKFALKLANEALVSEVTWPEAISSSENIKETCAICLEDRNSGKMFAINGCLHRYCYSCMKSHVHVKLVQGMLPKCPHEGCKTDLTTEMCKTFLTPELYDIMRQRVKESSIAATDKIYCPYPTCSALMSRIEVSANTRVGGPCRCKRCQGLFCLYCKVPWHNNMSCGTYKRSNPSPSPEDAKLKSLARKNLWRQCVKCSHMVELTEGCNHITCSITFTKDYRDWNESTNISDAVFSFATSAEPSGGIRKQHVHVLSGMSSISYTSVIDSDKDWDDMGSWNTLL</sequence>
<proteinExistence type="predicted"/>
<comment type="caution">
    <text evidence="1">The sequence shown here is derived from an EMBL/GenBank/DDBJ whole genome shotgun (WGS) entry which is preliminary data.</text>
</comment>
<dbReference type="Proteomes" id="UP001062846">
    <property type="component" value="Chromosome 13"/>
</dbReference>
<accession>A0ACC0L5G8</accession>